<dbReference type="Gene3D" id="3.90.215.10">
    <property type="entry name" value="Gamma Fibrinogen, chain A, domain 1"/>
    <property type="match status" value="1"/>
</dbReference>
<name>A0A1X7TQE6_AMPQE</name>
<dbReference type="InParanoid" id="A0A1X7TQE6"/>
<dbReference type="AlphaFoldDB" id="A0A1X7TQE6"/>
<dbReference type="PROSITE" id="PS51406">
    <property type="entry name" value="FIBRINOGEN_C_2"/>
    <property type="match status" value="1"/>
</dbReference>
<dbReference type="InterPro" id="IPR036056">
    <property type="entry name" value="Fibrinogen-like_C"/>
</dbReference>
<evidence type="ECO:0000313" key="2">
    <source>
        <dbReference type="EnsemblMetazoa" id="Aqu2.1.17272_001"/>
    </source>
</evidence>
<protein>
    <recommendedName>
        <fullName evidence="1">Fibrinogen C-terminal domain-containing protein</fullName>
    </recommendedName>
</protein>
<dbReference type="InterPro" id="IPR014716">
    <property type="entry name" value="Fibrinogen_a/b/g_C_1"/>
</dbReference>
<sequence>MKRLKRMETMDPLIDNLSGFYTFKGNMAFSWSGHLLLACLIFVIIVTAKSCFPRDCKEAFNQGNTCSGVYTIKPDELPAFKVYCDE</sequence>
<evidence type="ECO:0000259" key="1">
    <source>
        <dbReference type="PROSITE" id="PS51406"/>
    </source>
</evidence>
<proteinExistence type="predicted"/>
<dbReference type="Pfam" id="PF00147">
    <property type="entry name" value="Fibrinogen_C"/>
    <property type="match status" value="1"/>
</dbReference>
<accession>A0A1X7TQE6</accession>
<feature type="domain" description="Fibrinogen C-terminal" evidence="1">
    <location>
        <begin position="47"/>
        <end position="86"/>
    </location>
</feature>
<organism evidence="2">
    <name type="scientific">Amphimedon queenslandica</name>
    <name type="common">Sponge</name>
    <dbReference type="NCBI Taxonomy" id="400682"/>
    <lineage>
        <taxon>Eukaryota</taxon>
        <taxon>Metazoa</taxon>
        <taxon>Porifera</taxon>
        <taxon>Demospongiae</taxon>
        <taxon>Heteroscleromorpha</taxon>
        <taxon>Haplosclerida</taxon>
        <taxon>Niphatidae</taxon>
        <taxon>Amphimedon</taxon>
    </lineage>
</organism>
<dbReference type="InterPro" id="IPR002181">
    <property type="entry name" value="Fibrinogen_a/b/g_C_dom"/>
</dbReference>
<dbReference type="EnsemblMetazoa" id="Aqu2.1.17272_001">
    <property type="protein sequence ID" value="Aqu2.1.17272_001"/>
    <property type="gene ID" value="Aqu2.1.17272"/>
</dbReference>
<dbReference type="SUPFAM" id="SSF56496">
    <property type="entry name" value="Fibrinogen C-terminal domain-like"/>
    <property type="match status" value="1"/>
</dbReference>
<reference evidence="2" key="1">
    <citation type="submission" date="2017-05" db="UniProtKB">
        <authorList>
            <consortium name="EnsemblMetazoa"/>
        </authorList>
    </citation>
    <scope>IDENTIFICATION</scope>
</reference>